<proteinExistence type="predicted"/>
<protein>
    <submittedName>
        <fullName evidence="1">ORF64</fullName>
    </submittedName>
</protein>
<accession>A0AA48SF10</accession>
<dbReference type="EMBL" id="BK063093">
    <property type="protein sequence ID" value="DBA11765.1"/>
    <property type="molecule type" value="Genomic_DNA"/>
</dbReference>
<organism evidence="1">
    <name type="scientific">Malaco herpesvirus 1</name>
    <dbReference type="NCBI Taxonomy" id="3031797"/>
    <lineage>
        <taxon>Viruses</taxon>
        <taxon>Duplodnaviria</taxon>
        <taxon>Heunggongvirae</taxon>
        <taxon>Peploviricota</taxon>
        <taxon>Herviviricetes</taxon>
        <taxon>Herpesvirales</taxon>
        <taxon>Malacoherpesviridae</taxon>
    </lineage>
</organism>
<reference evidence="1" key="1">
    <citation type="journal article" date="2023" name="Front. Mar. Sci.">
        <title>Tracing the invertebrate herpesviruses in the global sequence datasets.</title>
        <authorList>
            <person name="Rosani U."/>
            <person name="Gaia M."/>
            <person name="Delmont T.O."/>
            <person name="Krupovic M."/>
        </authorList>
    </citation>
    <scope>NUCLEOTIDE SEQUENCE</scope>
    <source>
        <strain evidence="1">MalacoHV1/China/2018</strain>
    </source>
</reference>
<name>A0AA48SF10_9VIRU</name>
<sequence>MFHKRNYLYGEEKRMAVDEYDIFFRRRLNTEDNFSTLVEKFTNCIKNADHAGYTTGKTAEHAWTSVNQNLPDMMTKSDYVERRTAHGAAMGKVFYNTDVDMATEAMVAAQREDWKKEEVKCFPEMKLDDETIAKIDELSSDEKKWLKTLILERARTLIATGCGGVYRYYYRIDGFLDKLSDLDKFIFAAKVAILPRLDKVIRYNLNYWKMISEDLLYPKAPWEFIDDIELISNMTGKPLVWIKKMGGFTSKNTELINRLINMEAVINNMNMAYRDLVDNLLEDIEPRMLGMFLEDDPDLQELRDRCSEYRSAKAEFNWMSQQR</sequence>
<evidence type="ECO:0000313" key="1">
    <source>
        <dbReference type="EMBL" id="DBA11765.1"/>
    </source>
</evidence>
<reference evidence="1" key="2">
    <citation type="submission" date="2023-01" db="EMBL/GenBank/DDBJ databases">
        <authorList>
            <person name="Rosani U."/>
            <person name="Delmont T.O."/>
            <person name="Gaia M."/>
            <person name="Krupovic M."/>
        </authorList>
    </citation>
    <scope>NUCLEOTIDE SEQUENCE</scope>
    <source>
        <strain evidence="1">MalacoHV1/China/2018</strain>
    </source>
</reference>